<keyword evidence="2" id="KW-0472">Membrane</keyword>
<dbReference type="EMBL" id="DF196788">
    <property type="protein sequence ID" value="GAC76673.1"/>
    <property type="molecule type" value="Genomic_DNA"/>
</dbReference>
<dbReference type="STRING" id="1151754.M9MG23"/>
<gene>
    <name evidence="3" type="ORF">PANT_22d00135</name>
</gene>
<dbReference type="Proteomes" id="UP000011976">
    <property type="component" value="Unassembled WGS sequence"/>
</dbReference>
<reference evidence="4" key="1">
    <citation type="journal article" date="2013" name="Genome Announc.">
        <title>Genome sequence of the basidiomycetous yeast Pseudozyma antarctica T-34, a producer of the glycolipid biosurfactants mannosylerythritol lipids.</title>
        <authorList>
            <person name="Morita T."/>
            <person name="Koike H."/>
            <person name="Koyama Y."/>
            <person name="Hagiwara H."/>
            <person name="Ito E."/>
            <person name="Fukuoka T."/>
            <person name="Imura T."/>
            <person name="Machida M."/>
            <person name="Kitamoto D."/>
        </authorList>
    </citation>
    <scope>NUCLEOTIDE SEQUENCE [LARGE SCALE GENOMIC DNA]</scope>
    <source>
        <strain evidence="4">T-34</strain>
    </source>
</reference>
<feature type="compositionally biased region" description="Low complexity" evidence="1">
    <location>
        <begin position="183"/>
        <end position="196"/>
    </location>
</feature>
<organism evidence="3 4">
    <name type="scientific">Pseudozyma antarctica (strain T-34)</name>
    <name type="common">Yeast</name>
    <name type="synonym">Candida antarctica</name>
    <dbReference type="NCBI Taxonomy" id="1151754"/>
    <lineage>
        <taxon>Eukaryota</taxon>
        <taxon>Fungi</taxon>
        <taxon>Dikarya</taxon>
        <taxon>Basidiomycota</taxon>
        <taxon>Ustilaginomycotina</taxon>
        <taxon>Ustilaginomycetes</taxon>
        <taxon>Ustilaginales</taxon>
        <taxon>Ustilaginaceae</taxon>
        <taxon>Moesziomyces</taxon>
    </lineage>
</organism>
<feature type="region of interest" description="Disordered" evidence="1">
    <location>
        <begin position="230"/>
        <end position="255"/>
    </location>
</feature>
<dbReference type="OrthoDB" id="2547656at2759"/>
<dbReference type="AlphaFoldDB" id="M9MG23"/>
<feature type="compositionally biased region" description="Polar residues" evidence="1">
    <location>
        <begin position="369"/>
        <end position="379"/>
    </location>
</feature>
<evidence type="ECO:0000313" key="4">
    <source>
        <dbReference type="Proteomes" id="UP000011976"/>
    </source>
</evidence>
<feature type="region of interest" description="Disordered" evidence="1">
    <location>
        <begin position="79"/>
        <end position="199"/>
    </location>
</feature>
<feature type="compositionally biased region" description="Polar residues" evidence="1">
    <location>
        <begin position="170"/>
        <end position="179"/>
    </location>
</feature>
<protein>
    <submittedName>
        <fullName evidence="3">Uncharacterized protein</fullName>
    </submittedName>
</protein>
<feature type="region of interest" description="Disordered" evidence="1">
    <location>
        <begin position="570"/>
        <end position="607"/>
    </location>
</feature>
<name>M9MG23_PSEA3</name>
<evidence type="ECO:0000256" key="1">
    <source>
        <dbReference type="SAM" id="MobiDB-lite"/>
    </source>
</evidence>
<feature type="compositionally biased region" description="Basic residues" evidence="1">
    <location>
        <begin position="37"/>
        <end position="46"/>
    </location>
</feature>
<feature type="compositionally biased region" description="Basic and acidic residues" evidence="1">
    <location>
        <begin position="586"/>
        <end position="595"/>
    </location>
</feature>
<feature type="region of interest" description="Disordered" evidence="1">
    <location>
        <begin position="33"/>
        <end position="60"/>
    </location>
</feature>
<sequence length="639" mass="66717">MPLQDANRAGYRRMLAEQRRQRGAYDPARLAQISPRHAARRTRLGRAGRASSKPAGGMRMVKRDDAALAEQDVLNAVIDAAKPSEDVELPPAPAVPGAAPDPILPSAPDHSGAKSDPNLPPAPDHSGAPPLVNSLPSAPAHTGANVVTAPHPSTAPVGQGSTPSLPPPANVSSNGTTPVDAQASSGAGPADPSAGGDRSHHTMVAVVSSVIVIATVLVGVMWLLRRYRRRRTSETEEKNSCQLASKSQRLHSLDGRPDEHAYASAVKTPVPYAAHTDSNETLVNITPPAAALTYEKPMSHAIAPGSNRVASAAGQRGLESGRVAMPTIVAPRPLDSIAEVRETHTGTSTHFEMCTRGRDGLLSPDTPGRQLSPTRTCASDQARPLTAPSATGFGKPAISGSSSLDRDAQGARNTAAGGGLLALSRPHSSKGRPTSSKGREIEMTRKGSQLVIRDRPSTASLRPMSKAGTTFRSALRRNHADDDVDGAIYIETDGIVRPTSRDSVYLEAPAARGGELSVPVSAVSGREGELRSRFSNSTMHTARRASCATTVSPTGSFSFEIKDAVRQSAPLTIQPGAPPSPTDTVRGAEAHRQANEDQGPETGGSLGEGFVQELEWNVHSASLAVDGYPPFGAMHSTTP</sequence>
<feature type="transmembrane region" description="Helical" evidence="2">
    <location>
        <begin position="203"/>
        <end position="224"/>
    </location>
</feature>
<evidence type="ECO:0000313" key="3">
    <source>
        <dbReference type="EMBL" id="GAC76673.1"/>
    </source>
</evidence>
<proteinExistence type="predicted"/>
<accession>M9MG23</accession>
<keyword evidence="2" id="KW-1133">Transmembrane helix</keyword>
<evidence type="ECO:0000256" key="2">
    <source>
        <dbReference type="SAM" id="Phobius"/>
    </source>
</evidence>
<feature type="region of interest" description="Disordered" evidence="1">
    <location>
        <begin position="355"/>
        <end position="455"/>
    </location>
</feature>
<keyword evidence="2" id="KW-0812">Transmembrane</keyword>